<dbReference type="InterPro" id="IPR049439">
    <property type="entry name" value="TRAFD1-XIAF1_Znf"/>
</dbReference>
<name>A0A6L2PTL5_COPFO</name>
<feature type="region of interest" description="Disordered" evidence="4">
    <location>
        <begin position="96"/>
        <end position="149"/>
    </location>
</feature>
<feature type="domain" description="TRAFD1/XAF1 zinc finger" evidence="5">
    <location>
        <begin position="32"/>
        <end position="62"/>
    </location>
</feature>
<dbReference type="PANTHER" id="PTHR16295">
    <property type="entry name" value="TRAF-TYPE ZINC FINGER PROTEIN-RELATED"/>
    <property type="match status" value="1"/>
</dbReference>
<comment type="caution">
    <text evidence="6">The sequence shown here is derived from an EMBL/GenBank/DDBJ whole genome shotgun (WGS) entry which is preliminary data.</text>
</comment>
<dbReference type="AlphaFoldDB" id="A0A6L2PTL5"/>
<protein>
    <recommendedName>
        <fullName evidence="5">TRAFD1/XAF1 zinc finger domain-containing protein</fullName>
    </recommendedName>
</protein>
<dbReference type="Pfam" id="PF21366">
    <property type="entry name" value="TRAFD1-XIAF1_ZnF"/>
    <property type="match status" value="1"/>
</dbReference>
<dbReference type="InParanoid" id="A0A6L2PTL5"/>
<dbReference type="Proteomes" id="UP000502823">
    <property type="component" value="Unassembled WGS sequence"/>
</dbReference>
<feature type="region of interest" description="Disordered" evidence="4">
    <location>
        <begin position="348"/>
        <end position="388"/>
    </location>
</feature>
<proteinExistence type="predicted"/>
<keyword evidence="7" id="KW-1185">Reference proteome</keyword>
<dbReference type="PANTHER" id="PTHR16295:SF10">
    <property type="entry name" value="EXPRESSED PROTEIN"/>
    <property type="match status" value="1"/>
</dbReference>
<feature type="compositionally biased region" description="Polar residues" evidence="4">
    <location>
        <begin position="96"/>
        <end position="138"/>
    </location>
</feature>
<dbReference type="EMBL" id="BLKM01000586">
    <property type="protein sequence ID" value="GFG35846.1"/>
    <property type="molecule type" value="Genomic_DNA"/>
</dbReference>
<accession>A0A6L2PTL5</accession>
<reference evidence="7" key="1">
    <citation type="submission" date="2020-01" db="EMBL/GenBank/DDBJ databases">
        <title>Draft genome sequence of the Termite Coptotermes fromosanus.</title>
        <authorList>
            <person name="Itakura S."/>
            <person name="Yosikawa Y."/>
            <person name="Umezawa K."/>
        </authorList>
    </citation>
    <scope>NUCLEOTIDE SEQUENCE [LARGE SCALE GENOMIC DNA]</scope>
</reference>
<keyword evidence="3" id="KW-0862">Zinc</keyword>
<dbReference type="InterPro" id="IPR051986">
    <property type="entry name" value="Innate_Immune_Apopt_Reg"/>
</dbReference>
<dbReference type="GO" id="GO:0008270">
    <property type="term" value="F:zinc ion binding"/>
    <property type="evidence" value="ECO:0007669"/>
    <property type="project" value="UniProtKB-KW"/>
</dbReference>
<evidence type="ECO:0000256" key="4">
    <source>
        <dbReference type="SAM" id="MobiDB-lite"/>
    </source>
</evidence>
<evidence type="ECO:0000256" key="3">
    <source>
        <dbReference type="ARBA" id="ARBA00022833"/>
    </source>
</evidence>
<dbReference type="Gene3D" id="3.30.40.10">
    <property type="entry name" value="Zinc/RING finger domain, C3HC4 (zinc finger)"/>
    <property type="match status" value="1"/>
</dbReference>
<evidence type="ECO:0000256" key="1">
    <source>
        <dbReference type="ARBA" id="ARBA00022723"/>
    </source>
</evidence>
<evidence type="ECO:0000313" key="7">
    <source>
        <dbReference type="Proteomes" id="UP000502823"/>
    </source>
</evidence>
<keyword evidence="1" id="KW-0479">Metal-binding</keyword>
<sequence length="408" mass="44476">MTNKHACNFQNSSCSHRAVCCNYCNIETEASELAEHENYCGSRTERCEDCGEFVMLKYQQLHQDSNHSFLKLEDEPGPTPLWSNAQATSTNLLNDLSRQRKVSNASQDSTRPTSASNRLSPSKRTNDMPQVNSATSAPPTKDHHKSAIPAVDDAVDLDRLLALRLVEQERMLSTIPSAPYVIDDGVPTQQGGELVALPCEFCQAMVPANQLVVHETGCRPDLASYGAAPLSPPSASSDEDEDIDGLPCEFCGVLFPPQFLLQHQDLCDAMPSLHHDILVNDVGPVQKADCRTTKKRPNLGPDTLHFFPVTSLDHVGDKNAYLNEVQAALKKPTASVQPIGHKYSSGSEFAQQNEAEAASCPSSRTSPGCANGTVRHSPSTGAVPKQKARRHVNTSVYFTNPCLPFKHN</sequence>
<dbReference type="GO" id="GO:0005739">
    <property type="term" value="C:mitochondrion"/>
    <property type="evidence" value="ECO:0007669"/>
    <property type="project" value="TreeGrafter"/>
</dbReference>
<evidence type="ECO:0000313" key="6">
    <source>
        <dbReference type="EMBL" id="GFG35846.1"/>
    </source>
</evidence>
<dbReference type="InterPro" id="IPR013083">
    <property type="entry name" value="Znf_RING/FYVE/PHD"/>
</dbReference>
<organism evidence="6 7">
    <name type="scientific">Coptotermes formosanus</name>
    <name type="common">Formosan subterranean termite</name>
    <dbReference type="NCBI Taxonomy" id="36987"/>
    <lineage>
        <taxon>Eukaryota</taxon>
        <taxon>Metazoa</taxon>
        <taxon>Ecdysozoa</taxon>
        <taxon>Arthropoda</taxon>
        <taxon>Hexapoda</taxon>
        <taxon>Insecta</taxon>
        <taxon>Pterygota</taxon>
        <taxon>Neoptera</taxon>
        <taxon>Polyneoptera</taxon>
        <taxon>Dictyoptera</taxon>
        <taxon>Blattodea</taxon>
        <taxon>Blattoidea</taxon>
        <taxon>Termitoidae</taxon>
        <taxon>Rhinotermitidae</taxon>
        <taxon>Coptotermes</taxon>
    </lineage>
</organism>
<feature type="compositionally biased region" description="Polar residues" evidence="4">
    <location>
        <begin position="348"/>
        <end position="380"/>
    </location>
</feature>
<evidence type="ECO:0000259" key="5">
    <source>
        <dbReference type="Pfam" id="PF21366"/>
    </source>
</evidence>
<gene>
    <name evidence="6" type="ORF">Cfor_07257</name>
</gene>
<dbReference type="OrthoDB" id="193703at2759"/>
<evidence type="ECO:0000256" key="2">
    <source>
        <dbReference type="ARBA" id="ARBA00022771"/>
    </source>
</evidence>
<keyword evidence="2" id="KW-0863">Zinc-finger</keyword>